<organism evidence="1 2">
    <name type="scientific">Pseudomonas saponiphila</name>
    <dbReference type="NCBI Taxonomy" id="556534"/>
    <lineage>
        <taxon>Bacteria</taxon>
        <taxon>Pseudomonadati</taxon>
        <taxon>Pseudomonadota</taxon>
        <taxon>Gammaproteobacteria</taxon>
        <taxon>Pseudomonadales</taxon>
        <taxon>Pseudomonadaceae</taxon>
        <taxon>Pseudomonas</taxon>
    </lineage>
</organism>
<proteinExistence type="predicted"/>
<evidence type="ECO:0000313" key="1">
    <source>
        <dbReference type="EMBL" id="SEB68422.1"/>
    </source>
</evidence>
<gene>
    <name evidence="1" type="ORF">SAMN05216178_1836</name>
</gene>
<evidence type="ECO:0000313" key="2">
    <source>
        <dbReference type="Proteomes" id="UP000198982"/>
    </source>
</evidence>
<dbReference type="Proteomes" id="UP000198982">
    <property type="component" value="Unassembled WGS sequence"/>
</dbReference>
<protein>
    <recommendedName>
        <fullName evidence="3">Thiamine pyrophosphate-binding protein</fullName>
    </recommendedName>
</protein>
<sequence length="182" mass="19844">MSKATPATADSTSTLGRLWHKWRFHLNILLLLIPLGFMPKYLADASLFRGDSGLGEREIGEIQVGPWSLRLAEMRDQAPQLQGAAGYLKDFNAALCAACIEPVKATYLRIGKPRSLRAAGVIFFGSPYRMGASLPIAEKTQADAELWITMEGWDGSMHQASIPLSQASPATVAWLEKQGGTR</sequence>
<reference evidence="2" key="1">
    <citation type="submission" date="2016-10" db="EMBL/GenBank/DDBJ databases">
        <authorList>
            <person name="Varghese N."/>
            <person name="Submissions S."/>
        </authorList>
    </citation>
    <scope>NUCLEOTIDE SEQUENCE [LARGE SCALE GENOMIC DNA]</scope>
    <source>
        <strain evidence="2">DSM 9751</strain>
    </source>
</reference>
<evidence type="ECO:0008006" key="3">
    <source>
        <dbReference type="Google" id="ProtNLM"/>
    </source>
</evidence>
<name>A0A1H4LDX9_9PSED</name>
<accession>A0A1H4LDX9</accession>
<dbReference type="PIRSF" id="PIRSF029505">
    <property type="entry name" value="UCP029505"/>
    <property type="match status" value="1"/>
</dbReference>
<dbReference type="InterPro" id="IPR016922">
    <property type="entry name" value="UCP029505"/>
</dbReference>
<dbReference type="AlphaFoldDB" id="A0A1H4LDX9"/>
<dbReference type="EMBL" id="FNTJ01000001">
    <property type="protein sequence ID" value="SEB68422.1"/>
    <property type="molecule type" value="Genomic_DNA"/>
</dbReference>
<dbReference type="RefSeq" id="WP_092312361.1">
    <property type="nucleotide sequence ID" value="NZ_FNTJ01000001.1"/>
</dbReference>
<keyword evidence="2" id="KW-1185">Reference proteome</keyword>